<comment type="caution">
    <text evidence="3">The sequence shown here is derived from an EMBL/GenBank/DDBJ whole genome shotgun (WGS) entry which is preliminary data.</text>
</comment>
<dbReference type="InterPro" id="IPR024983">
    <property type="entry name" value="CHAT_dom"/>
</dbReference>
<dbReference type="Proteomes" id="UP001180754">
    <property type="component" value="Unassembled WGS sequence"/>
</dbReference>
<evidence type="ECO:0000256" key="1">
    <source>
        <dbReference type="SAM" id="MobiDB-lite"/>
    </source>
</evidence>
<protein>
    <submittedName>
        <fullName evidence="3">CHAT domain-containing protein</fullName>
    </submittedName>
</protein>
<gene>
    <name evidence="3" type="ORF">RND15_00305</name>
</gene>
<dbReference type="EMBL" id="JAVRFD010000001">
    <property type="protein sequence ID" value="MDT0541168.1"/>
    <property type="molecule type" value="Genomic_DNA"/>
</dbReference>
<dbReference type="Pfam" id="PF12770">
    <property type="entry name" value="CHAT"/>
    <property type="match status" value="1"/>
</dbReference>
<evidence type="ECO:0000313" key="4">
    <source>
        <dbReference type="Proteomes" id="UP001180754"/>
    </source>
</evidence>
<name>A0ABU2X890_9ACTN</name>
<evidence type="ECO:0000313" key="3">
    <source>
        <dbReference type="EMBL" id="MDT0541168.1"/>
    </source>
</evidence>
<keyword evidence="4" id="KW-1185">Reference proteome</keyword>
<feature type="domain" description="CHAT" evidence="2">
    <location>
        <begin position="882"/>
        <end position="1204"/>
    </location>
</feature>
<sequence length="1227" mass="129977">MTGEGGHPADDGAPDELRARAVAAVREARELLSGNADGLLESAALLRVIDRLTAVEELLPPDCPDRAFVVPQLGALLGLRYAHGGDPGPGERETALRHLRWADRALPVTHLPAVEARTVLVGLLLGEVADAAAPEPTRADLTEAREVVERIARAPLDPEFHKSTAAVRRRIDRSLAQPAPDSVADTVHSLVSLASSLSTARFTRLLVWLFSALDGSRPGRVSAIALAEMRLDPAGIPLLGALVRAVGPGTGTPAARAEGVLRAADLARQALPGLPSNTPERARVAKLHAYLLLLADVLAPGIADYGELDPAALEPEVADHADWPVALELDPGLVPHLDNRTRNFAAELGLRERTMAAHIDWLLAQRSGDPGHLERAAALLRDLIGSASEDNPPAATARTTLADVLARSAADGNHQDAEAALAITRELRAAVARDGSSPHTSDSAISLVLSWADLELGRMETTGDLSGLPELIEELTGLHESLPPGSAERVKLARRLAETHRTRARHQRDPDGHRLAARYVDEVEQAGEKPPERTLRTIYEAPPDEGRAALDRALADAEAELHRALEEPRISHDREYLARSWLGLVLIAGFQRFEEPALLDRAIDELTPVRRLIAEGYASFRRGDILEKLSEAHLRRSRRGGPQRTADLRATLEIAHQALTELAADVLLQLGAEHGLAVARDGAVLGRRLAYGAIWLSSRPDEAVRALELGRAMVLRAAAASRSVPDLLAASGHSELARRWRAQAATAPPDAAGPRMTGALRRMALNALGARGDGAGVEAVLGVPDVAELAAGLAATATDALVYLVPGQGLKYLAPGFALIVRPGHARPQVLRLPRLLGTGSAPLERYLEAAAERSRTAVDPALAPSWQAERRWQAALAELCDWAWAAAVGPLLDALGSSGRPPRIALGSSGRPPRIVLVPCGPLGAVAWHAARRPQPSGGPGHRFACQDAVFSYAPSGAQFLRAAGRRRLPATGRQVLVADPDLTLLWAETETDALRAACYPGALRYGAFLTSDEPVDAAGSPDDLLAVLPGGGTPASVLHISCHAVAGPHPARSALRLAAGPGADPDRGLLTVARILDDTADRPPDTAGPLVVLSACETDLTTRDHDESLTLATALVARGAADAVGSRWAVRDSRTAVMMAVFHHFLTADNLAPPDALRATQLWMLDPDRTPPPTLHGELRHEATGPDLDRIHHWAAFTHQGNPAPAAVTGHPGPGSADCSRGRSQ</sequence>
<dbReference type="RefSeq" id="WP_311721424.1">
    <property type="nucleotide sequence ID" value="NZ_JAVRFD010000001.1"/>
</dbReference>
<organism evidence="3 4">
    <name type="scientific">Streptomyces lonegramiae</name>
    <dbReference type="NCBI Taxonomy" id="3075524"/>
    <lineage>
        <taxon>Bacteria</taxon>
        <taxon>Bacillati</taxon>
        <taxon>Actinomycetota</taxon>
        <taxon>Actinomycetes</taxon>
        <taxon>Kitasatosporales</taxon>
        <taxon>Streptomycetaceae</taxon>
        <taxon>Streptomyces</taxon>
    </lineage>
</organism>
<feature type="region of interest" description="Disordered" evidence="1">
    <location>
        <begin position="1203"/>
        <end position="1227"/>
    </location>
</feature>
<reference evidence="3" key="1">
    <citation type="submission" date="2024-05" db="EMBL/GenBank/DDBJ databases">
        <title>30 novel species of actinomycetes from the DSMZ collection.</title>
        <authorList>
            <person name="Nouioui I."/>
        </authorList>
    </citation>
    <scope>NUCLEOTIDE SEQUENCE</scope>
    <source>
        <strain evidence="3">DSM 41529</strain>
    </source>
</reference>
<evidence type="ECO:0000259" key="2">
    <source>
        <dbReference type="Pfam" id="PF12770"/>
    </source>
</evidence>
<proteinExistence type="predicted"/>
<accession>A0ABU2X890</accession>